<gene>
    <name evidence="2" type="primary">nuoD_0</name>
    <name evidence="2" type="ORF">CM83_99011</name>
</gene>
<feature type="signal peptide" evidence="1">
    <location>
        <begin position="1"/>
        <end position="17"/>
    </location>
</feature>
<organism evidence="2">
    <name type="scientific">Lygus hesperus</name>
    <name type="common">Western plant bug</name>
    <dbReference type="NCBI Taxonomy" id="30085"/>
    <lineage>
        <taxon>Eukaryota</taxon>
        <taxon>Metazoa</taxon>
        <taxon>Ecdysozoa</taxon>
        <taxon>Arthropoda</taxon>
        <taxon>Hexapoda</taxon>
        <taxon>Insecta</taxon>
        <taxon>Pterygota</taxon>
        <taxon>Neoptera</taxon>
        <taxon>Paraneoptera</taxon>
        <taxon>Hemiptera</taxon>
        <taxon>Heteroptera</taxon>
        <taxon>Panheteroptera</taxon>
        <taxon>Cimicomorpha</taxon>
        <taxon>Miridae</taxon>
        <taxon>Mirini</taxon>
        <taxon>Lygus</taxon>
    </lineage>
</organism>
<feature type="chain" id="PRO_5002068951" evidence="1">
    <location>
        <begin position="18"/>
        <end position="190"/>
    </location>
</feature>
<proteinExistence type="predicted"/>
<sequence length="190" mass="22059">MTLLAFLVLWNFGWSQAQRTTPQPRYEIPVRPVDINKPETVYYPRIPRLFRQWDTVSEEAKFQAHLFAGKAEFPYVVWVKAVRQIKCEDTTLRRGPFIRRISGVMLTANTIVTGCRPIAFIRCRNSNHSTWPVWPDGSYDLNNPFDFNIPVFPGTDILDTTVLMCPERDVEITTCEPNIFEVKFATVYLP</sequence>
<accession>A0A0A9WBV3</accession>
<evidence type="ECO:0000256" key="1">
    <source>
        <dbReference type="SAM" id="SignalP"/>
    </source>
</evidence>
<feature type="non-terminal residue" evidence="2">
    <location>
        <position position="190"/>
    </location>
</feature>
<reference evidence="2" key="1">
    <citation type="journal article" date="2014" name="PLoS ONE">
        <title>Transcriptome-Based Identification of ABC Transporters in the Western Tarnished Plant Bug Lygus hesperus.</title>
        <authorList>
            <person name="Hull J.J."/>
            <person name="Chaney K."/>
            <person name="Geib S.M."/>
            <person name="Fabrick J.A."/>
            <person name="Brent C.S."/>
            <person name="Walsh D."/>
            <person name="Lavine L.C."/>
        </authorList>
    </citation>
    <scope>NUCLEOTIDE SEQUENCE</scope>
</reference>
<evidence type="ECO:0000313" key="2">
    <source>
        <dbReference type="EMBL" id="JAG04876.1"/>
    </source>
</evidence>
<dbReference type="AlphaFoldDB" id="A0A0A9WBV3"/>
<keyword evidence="1" id="KW-0732">Signal</keyword>
<protein>
    <submittedName>
        <fullName evidence="2">NADH-quinone oxidoreductase subunit D</fullName>
    </submittedName>
</protein>
<name>A0A0A9WBV3_LYGHE</name>
<reference evidence="2" key="2">
    <citation type="submission" date="2014-07" db="EMBL/GenBank/DDBJ databases">
        <authorList>
            <person name="Hull J."/>
        </authorList>
    </citation>
    <scope>NUCLEOTIDE SEQUENCE</scope>
</reference>
<dbReference type="EMBL" id="GBHO01038728">
    <property type="protein sequence ID" value="JAG04876.1"/>
    <property type="molecule type" value="Transcribed_RNA"/>
</dbReference>